<dbReference type="STRING" id="556484.B7GDH4"/>
<dbReference type="eggNOG" id="KOG0674">
    <property type="taxonomic scope" value="Eukaryota"/>
</dbReference>
<evidence type="ECO:0000256" key="2">
    <source>
        <dbReference type="ARBA" id="ARBA00010983"/>
    </source>
</evidence>
<evidence type="ECO:0000256" key="6">
    <source>
        <dbReference type="ARBA" id="ARBA00022737"/>
    </source>
</evidence>
<feature type="binding site" evidence="12">
    <location>
        <position position="112"/>
    </location>
    <ligand>
        <name>an alpha-D-glucoside</name>
        <dbReference type="ChEBI" id="CHEBI:22390"/>
    </ligand>
</feature>
<dbReference type="PaxDb" id="2850-Phatr41172"/>
<dbReference type="FunFam" id="2.60.120.200:FF:000018">
    <property type="entry name" value="Calreticulin 1b"/>
    <property type="match status" value="1"/>
</dbReference>
<gene>
    <name evidence="16" type="ORF">PHATRDRAFT_41172</name>
</gene>
<dbReference type="Proteomes" id="UP000000759">
    <property type="component" value="Chromosome 28"/>
</dbReference>
<keyword evidence="10 11" id="KW-0143">Chaperone</keyword>
<dbReference type="GeneID" id="7199028"/>
<evidence type="ECO:0000256" key="4">
    <source>
        <dbReference type="ARBA" id="ARBA00022729"/>
    </source>
</evidence>
<dbReference type="PIRSF" id="PIRSF002356">
    <property type="entry name" value="Calreticulin"/>
    <property type="match status" value="1"/>
</dbReference>
<keyword evidence="4 14" id="KW-0732">Signal</keyword>
<feature type="compositionally biased region" description="Basic and acidic residues" evidence="15">
    <location>
        <begin position="212"/>
        <end position="242"/>
    </location>
</feature>
<keyword evidence="6" id="KW-0677">Repeat</keyword>
<dbReference type="InterPro" id="IPR009169">
    <property type="entry name" value="Calreticulin"/>
</dbReference>
<dbReference type="InParanoid" id="B7GDH4"/>
<dbReference type="Pfam" id="PF00262">
    <property type="entry name" value="Calreticulin"/>
    <property type="match status" value="2"/>
</dbReference>
<evidence type="ECO:0000313" key="17">
    <source>
        <dbReference type="Proteomes" id="UP000000759"/>
    </source>
</evidence>
<dbReference type="GO" id="GO:0005789">
    <property type="term" value="C:endoplasmic reticulum membrane"/>
    <property type="evidence" value="ECO:0007669"/>
    <property type="project" value="TreeGrafter"/>
</dbReference>
<evidence type="ECO:0000256" key="15">
    <source>
        <dbReference type="SAM" id="MobiDB-lite"/>
    </source>
</evidence>
<comment type="subcellular location">
    <subcellularLocation>
        <location evidence="1 11">Endoplasmic reticulum lumen</location>
    </subcellularLocation>
</comment>
<dbReference type="SUPFAM" id="SSF49899">
    <property type="entry name" value="Concanavalin A-like lectins/glucanases"/>
    <property type="match status" value="1"/>
</dbReference>
<dbReference type="PROSITE" id="PS00804">
    <property type="entry name" value="CALRETICULIN_2"/>
    <property type="match status" value="1"/>
</dbReference>
<dbReference type="RefSeq" id="XP_002185131.1">
    <property type="nucleotide sequence ID" value="XM_002185095.1"/>
</dbReference>
<feature type="binding site" evidence="12">
    <location>
        <position position="133"/>
    </location>
    <ligand>
        <name>an alpha-D-glucoside</name>
        <dbReference type="ChEBI" id="CHEBI:22390"/>
    </ligand>
</feature>
<sequence>MKFTLLTVLAAAVAVPVTAEVYLKEQFNDEAWTSRWTESKDWKPESDMGTWKHTAGEWYSDEADKGIQTSVDARFFGISAPLDKPYTSSKDKDLVIQYSVKHEQDLDCGGAYIKLLPGGKSFQPAAFGGESPYAVMFGPDICGSSNKKTHVILHSNQKDENLLINKQVMCESDSVTHLYTLVVRPDNTFEVFVDNKSVRSGNLADEFDFLEPKEIKDPDAQKPEDWVDKAKIADPEDKKPEGYDDIPQELPDPDAVKPDDWDDEDDGEWEAPMIDNPEYKGPWKPKMIENPDYKGPWVHPMVPNPDYKDDDEMFMVCKDTCTHVGFELWQVKTGTLFDDIIVTDSLEEAHAFAQETFFKKKDGEKEMYDKIQAERQPEMPDMVSGETLSY</sequence>
<dbReference type="InterPro" id="IPR009033">
    <property type="entry name" value="Calreticulin/calnexin_P_dom_sf"/>
</dbReference>
<dbReference type="KEGG" id="pti:PHATRDRAFT_41172"/>
<evidence type="ECO:0000256" key="1">
    <source>
        <dbReference type="ARBA" id="ARBA00004319"/>
    </source>
</evidence>
<evidence type="ECO:0000256" key="13">
    <source>
        <dbReference type="PIRSR" id="PIRSR002356-3"/>
    </source>
</evidence>
<dbReference type="OrthoDB" id="1938156at2759"/>
<dbReference type="PRINTS" id="PR00626">
    <property type="entry name" value="CALRETICULIN"/>
</dbReference>
<evidence type="ECO:0000256" key="8">
    <source>
        <dbReference type="ARBA" id="ARBA00022833"/>
    </source>
</evidence>
<evidence type="ECO:0000256" key="3">
    <source>
        <dbReference type="ARBA" id="ARBA00022723"/>
    </source>
</evidence>
<dbReference type="AlphaFoldDB" id="B7GDH4"/>
<protein>
    <recommendedName>
        <fullName evidence="11">Calreticulin</fullName>
    </recommendedName>
</protein>
<feature type="binding site" evidence="12">
    <location>
        <position position="114"/>
    </location>
    <ligand>
        <name>an alpha-D-glucoside</name>
        <dbReference type="ChEBI" id="CHEBI:22390"/>
    </ligand>
</feature>
<evidence type="ECO:0000313" key="16">
    <source>
        <dbReference type="EMBL" id="EEC43263.1"/>
    </source>
</evidence>
<organism evidence="16 17">
    <name type="scientific">Phaeodactylum tricornutum (strain CCAP 1055/1)</name>
    <dbReference type="NCBI Taxonomy" id="556484"/>
    <lineage>
        <taxon>Eukaryota</taxon>
        <taxon>Sar</taxon>
        <taxon>Stramenopiles</taxon>
        <taxon>Ochrophyta</taxon>
        <taxon>Bacillariophyta</taxon>
        <taxon>Bacillariophyceae</taxon>
        <taxon>Bacillariophycidae</taxon>
        <taxon>Naviculales</taxon>
        <taxon>Phaeodactylaceae</taxon>
        <taxon>Phaeodactylum</taxon>
    </lineage>
</organism>
<proteinExistence type="inferred from homology"/>
<dbReference type="SMR" id="B7GDH4"/>
<dbReference type="GO" id="GO:0030246">
    <property type="term" value="F:carbohydrate binding"/>
    <property type="evidence" value="ECO:0007669"/>
    <property type="project" value="UniProtKB-KW"/>
</dbReference>
<reference evidence="16 17" key="1">
    <citation type="journal article" date="2008" name="Nature">
        <title>The Phaeodactylum genome reveals the evolutionary history of diatom genomes.</title>
        <authorList>
            <person name="Bowler C."/>
            <person name="Allen A.E."/>
            <person name="Badger J.H."/>
            <person name="Grimwood J."/>
            <person name="Jabbari K."/>
            <person name="Kuo A."/>
            <person name="Maheswari U."/>
            <person name="Martens C."/>
            <person name="Maumus F."/>
            <person name="Otillar R.P."/>
            <person name="Rayko E."/>
            <person name="Salamov A."/>
            <person name="Vandepoele K."/>
            <person name="Beszteri B."/>
            <person name="Gruber A."/>
            <person name="Heijde M."/>
            <person name="Katinka M."/>
            <person name="Mock T."/>
            <person name="Valentin K."/>
            <person name="Verret F."/>
            <person name="Berges J.A."/>
            <person name="Brownlee C."/>
            <person name="Cadoret J.P."/>
            <person name="Chiovitti A."/>
            <person name="Choi C.J."/>
            <person name="Coesel S."/>
            <person name="De Martino A."/>
            <person name="Detter J.C."/>
            <person name="Durkin C."/>
            <person name="Falciatore A."/>
            <person name="Fournet J."/>
            <person name="Haruta M."/>
            <person name="Huysman M.J."/>
            <person name="Jenkins B.D."/>
            <person name="Jiroutova K."/>
            <person name="Jorgensen R.E."/>
            <person name="Joubert Y."/>
            <person name="Kaplan A."/>
            <person name="Kroger N."/>
            <person name="Kroth P.G."/>
            <person name="La Roche J."/>
            <person name="Lindquist E."/>
            <person name="Lommer M."/>
            <person name="Martin-Jezequel V."/>
            <person name="Lopez P.J."/>
            <person name="Lucas S."/>
            <person name="Mangogna M."/>
            <person name="McGinnis K."/>
            <person name="Medlin L.K."/>
            <person name="Montsant A."/>
            <person name="Oudot-Le Secq M.P."/>
            <person name="Napoli C."/>
            <person name="Obornik M."/>
            <person name="Parker M.S."/>
            <person name="Petit J.L."/>
            <person name="Porcel B.M."/>
            <person name="Poulsen N."/>
            <person name="Robison M."/>
            <person name="Rychlewski L."/>
            <person name="Rynearson T.A."/>
            <person name="Schmutz J."/>
            <person name="Shapiro H."/>
            <person name="Siaut M."/>
            <person name="Stanley M."/>
            <person name="Sussman M.R."/>
            <person name="Taylor A.R."/>
            <person name="Vardi A."/>
            <person name="von Dassow P."/>
            <person name="Vyverman W."/>
            <person name="Willis A."/>
            <person name="Wyrwicz L.S."/>
            <person name="Rokhsar D.S."/>
            <person name="Weissenbach J."/>
            <person name="Armbrust E.V."/>
            <person name="Green B.R."/>
            <person name="Van de Peer Y."/>
            <person name="Grigoriev I.V."/>
        </authorList>
    </citation>
    <scope>NUCLEOTIDE SEQUENCE [LARGE SCALE GENOMIC DNA]</scope>
    <source>
        <strain evidence="16 17">CCAP 1055/1</strain>
    </source>
</reference>
<dbReference type="PANTHER" id="PTHR11073">
    <property type="entry name" value="CALRETICULIN AND CALNEXIN"/>
    <property type="match status" value="1"/>
</dbReference>
<dbReference type="PROSITE" id="PS00803">
    <property type="entry name" value="CALRETICULIN_1"/>
    <property type="match status" value="1"/>
</dbReference>
<comment type="similarity">
    <text evidence="2 11 14">Belongs to the calreticulin family.</text>
</comment>
<accession>B7GDH4</accession>
<evidence type="ECO:0000256" key="10">
    <source>
        <dbReference type="ARBA" id="ARBA00023186"/>
    </source>
</evidence>
<keyword evidence="3" id="KW-0479">Metal-binding</keyword>
<feature type="region of interest" description="Disordered" evidence="15">
    <location>
        <begin position="212"/>
        <end position="283"/>
    </location>
</feature>
<name>B7GDH4_PHATC</name>
<dbReference type="InterPro" id="IPR018124">
    <property type="entry name" value="Calret/calnex_CS"/>
</dbReference>
<feature type="chain" id="PRO_5005123790" description="Calreticulin" evidence="14">
    <location>
        <begin position="20"/>
        <end position="390"/>
    </location>
</feature>
<keyword evidence="8" id="KW-0862">Zinc</keyword>
<evidence type="ECO:0000256" key="12">
    <source>
        <dbReference type="PIRSR" id="PIRSR002356-1"/>
    </source>
</evidence>
<keyword evidence="7 11" id="KW-0256">Endoplasmic reticulum</keyword>
<dbReference type="InterPro" id="IPR001580">
    <property type="entry name" value="Calret/calnex"/>
</dbReference>
<dbReference type="SUPFAM" id="SSF63887">
    <property type="entry name" value="P-domain of calnexin/calreticulin"/>
    <property type="match status" value="1"/>
</dbReference>
<evidence type="ECO:0000256" key="9">
    <source>
        <dbReference type="ARBA" id="ARBA00022837"/>
    </source>
</evidence>
<reference evidence="17" key="2">
    <citation type="submission" date="2008-08" db="EMBL/GenBank/DDBJ databases">
        <authorList>
            <consortium name="Diatom Consortium"/>
            <person name="Grigoriev I."/>
            <person name="Grimwood J."/>
            <person name="Kuo A."/>
            <person name="Otillar R.P."/>
            <person name="Salamov A."/>
            <person name="Detter J.C."/>
            <person name="Lindquist E."/>
            <person name="Shapiro H."/>
            <person name="Lucas S."/>
            <person name="Glavina del Rio T."/>
            <person name="Pitluck S."/>
            <person name="Rokhsar D."/>
            <person name="Bowler C."/>
        </authorList>
    </citation>
    <scope>GENOME REANNOTATION</scope>
    <source>
        <strain evidence="17">CCAP 1055/1</strain>
    </source>
</reference>
<dbReference type="HOGENOM" id="CLU_018224_0_2_1"/>
<dbReference type="PANTHER" id="PTHR11073:SF2">
    <property type="entry name" value="CALRETICULIN"/>
    <property type="match status" value="1"/>
</dbReference>
<evidence type="ECO:0000256" key="14">
    <source>
        <dbReference type="RuleBase" id="RU362126"/>
    </source>
</evidence>
<keyword evidence="9" id="KW-0106">Calcium</keyword>
<keyword evidence="5" id="KW-0430">Lectin</keyword>
<dbReference type="GO" id="GO:0036503">
    <property type="term" value="P:ERAD pathway"/>
    <property type="evidence" value="ECO:0007669"/>
    <property type="project" value="TreeGrafter"/>
</dbReference>
<dbReference type="GO" id="GO:0005509">
    <property type="term" value="F:calcium ion binding"/>
    <property type="evidence" value="ECO:0007669"/>
    <property type="project" value="InterPro"/>
</dbReference>
<feature type="signal peptide" evidence="14">
    <location>
        <begin position="1"/>
        <end position="19"/>
    </location>
</feature>
<dbReference type="EMBL" id="CM000630">
    <property type="protein sequence ID" value="EEC43263.1"/>
    <property type="molecule type" value="Genomic_DNA"/>
</dbReference>
<dbReference type="GO" id="GO:0005788">
    <property type="term" value="C:endoplasmic reticulum lumen"/>
    <property type="evidence" value="ECO:0007669"/>
    <property type="project" value="UniProtKB-SubCell"/>
</dbReference>
<dbReference type="Gene3D" id="2.60.120.200">
    <property type="match status" value="1"/>
</dbReference>
<feature type="binding site" evidence="12">
    <location>
        <position position="327"/>
    </location>
    <ligand>
        <name>an alpha-D-glucoside</name>
        <dbReference type="ChEBI" id="CHEBI:22390"/>
    </ligand>
</feature>
<dbReference type="Gene3D" id="2.10.250.10">
    <property type="entry name" value="Calreticulin/calnexin, P domain"/>
    <property type="match status" value="1"/>
</dbReference>
<dbReference type="FunFam" id="2.10.250.10:FF:000002">
    <property type="entry name" value="Calreticulin"/>
    <property type="match status" value="1"/>
</dbReference>
<evidence type="ECO:0000256" key="5">
    <source>
        <dbReference type="ARBA" id="ARBA00022734"/>
    </source>
</evidence>
<feature type="binding site" evidence="12">
    <location>
        <position position="140"/>
    </location>
    <ligand>
        <name>an alpha-D-glucoside</name>
        <dbReference type="ChEBI" id="CHEBI:22390"/>
    </ligand>
</feature>
<dbReference type="GO" id="GO:0006457">
    <property type="term" value="P:protein folding"/>
    <property type="evidence" value="ECO:0007669"/>
    <property type="project" value="InterPro"/>
</dbReference>
<dbReference type="GO" id="GO:0051082">
    <property type="term" value="F:unfolded protein binding"/>
    <property type="evidence" value="ECO:0007669"/>
    <property type="project" value="InterPro"/>
</dbReference>
<feature type="disulfide bond" evidence="13">
    <location>
        <begin position="108"/>
        <end position="142"/>
    </location>
</feature>
<feature type="compositionally biased region" description="Acidic residues" evidence="15">
    <location>
        <begin position="260"/>
        <end position="269"/>
    </location>
</feature>
<evidence type="ECO:0000256" key="11">
    <source>
        <dbReference type="PIRNR" id="PIRNR002356"/>
    </source>
</evidence>
<keyword evidence="13" id="KW-1015">Disulfide bond</keyword>
<keyword evidence="17" id="KW-1185">Reference proteome</keyword>
<evidence type="ECO:0000256" key="7">
    <source>
        <dbReference type="ARBA" id="ARBA00022824"/>
    </source>
</evidence>
<dbReference type="InterPro" id="IPR013320">
    <property type="entry name" value="ConA-like_dom_sf"/>
</dbReference>